<dbReference type="AlphaFoldDB" id="A0A240UL17"/>
<gene>
    <name evidence="1" type="ORF">B9H00_03105</name>
</gene>
<dbReference type="RefSeq" id="WP_086899439.1">
    <property type="nucleotide sequence ID" value="NZ_CP021358.1"/>
</dbReference>
<protein>
    <submittedName>
        <fullName evidence="1">Uncharacterized protein</fullName>
    </submittedName>
</protein>
<sequence>MASRAETLMVDLFRRRALIGLGEIHWCPAVMEAITALLENPALEGTFDDIVVEFGSARHQAWLDRYIGGEDMDDTGLEAVWQDTLYFLLWSPPVYADFFRRLRAANLKRASRYRVRVILAEPAIDWETLDAEGFVRWHEQREGAYAERVEQEVLERGRRAVLVFGLRHLTHHSLPDASYEPLAERLVKRYPGIIELIHPYHGEKGVFSGDHLFLDVRHNGLMLPAASEFSSGPAMIDHIWYLGDLERRIALPDALFADTTWLATIVARLQRLGETHIARARRLMTAPQRAIFDDGLTRYRSDVQKGPVT</sequence>
<keyword evidence="2" id="KW-1185">Reference proteome</keyword>
<evidence type="ECO:0000313" key="1">
    <source>
        <dbReference type="EMBL" id="ART62191.1"/>
    </source>
</evidence>
<accession>A0A240UL17</accession>
<dbReference type="KEGG" id="kma:B9H00_03105"/>
<evidence type="ECO:0000313" key="2">
    <source>
        <dbReference type="Proteomes" id="UP000194457"/>
    </source>
</evidence>
<dbReference type="Proteomes" id="UP000194457">
    <property type="component" value="Chromosome"/>
</dbReference>
<reference evidence="1 2" key="1">
    <citation type="submission" date="2017-05" db="EMBL/GenBank/DDBJ databases">
        <authorList>
            <person name="Song R."/>
            <person name="Chenine A.L."/>
            <person name="Ruprecht R.M."/>
        </authorList>
    </citation>
    <scope>NUCLEOTIDE SEQUENCE [LARGE SCALE GENOMIC DNA]</scope>
    <source>
        <strain evidence="1">SW32</strain>
    </source>
</reference>
<organism evidence="1 2">
    <name type="scientific">Kushneria marisflavi</name>
    <dbReference type="NCBI Taxonomy" id="157779"/>
    <lineage>
        <taxon>Bacteria</taxon>
        <taxon>Pseudomonadati</taxon>
        <taxon>Pseudomonadota</taxon>
        <taxon>Gammaproteobacteria</taxon>
        <taxon>Oceanospirillales</taxon>
        <taxon>Halomonadaceae</taxon>
        <taxon>Kushneria</taxon>
    </lineage>
</organism>
<dbReference type="EMBL" id="CP021358">
    <property type="protein sequence ID" value="ART62191.1"/>
    <property type="molecule type" value="Genomic_DNA"/>
</dbReference>
<dbReference type="OrthoDB" id="345880at2"/>
<name>A0A240UL17_9GAMM</name>
<proteinExistence type="predicted"/>
<dbReference type="SUPFAM" id="SSF159501">
    <property type="entry name" value="EreA/ChaN-like"/>
    <property type="match status" value="1"/>
</dbReference>